<name>A0ACB7J671_PLECO</name>
<dbReference type="EMBL" id="WQMT02000002">
    <property type="protein sequence ID" value="KAG9226079.1"/>
    <property type="molecule type" value="Genomic_DNA"/>
</dbReference>
<keyword evidence="2" id="KW-1185">Reference proteome</keyword>
<protein>
    <submittedName>
        <fullName evidence="1">Uncharacterized protein</fullName>
    </submittedName>
</protein>
<proteinExistence type="predicted"/>
<sequence>MWDIYDSPAWESLRGFLLSPYHLVFGMYVDWLNPFTNKIAGKVISCGAIVLYCLSLPLAVRFLPENTFIIGMMPGPGMPNVQTISHILISVQKAIGEFDLPGKLLPTFRFPNHTTVAARIIPLIADLQAIRKVAGYASHAANLFCSFCKCVKDDVEDLAHHTWHLRTGAEVHHQAEEWHNAVTVAKKEEIVKKTGVRWTPLHNLPYWNPVSHVMLGYMHNFLEGVLQYQLRSLWGIGRSKSATTQATLHDTEDTVSEAEISESQDELDGLSQEAEEVG</sequence>
<reference evidence="1 2" key="1">
    <citation type="journal article" date="2021" name="Appl. Environ. Microbiol.">
        <title>Genetic linkage and physical mapping for an oyster mushroom Pleurotus cornucopiae and QTL analysis for the trait cap color.</title>
        <authorList>
            <person name="Zhang Y."/>
            <person name="Gao W."/>
            <person name="Sonnenberg A."/>
            <person name="Chen Q."/>
            <person name="Zhang J."/>
            <person name="Huang C."/>
        </authorList>
    </citation>
    <scope>NUCLEOTIDE SEQUENCE [LARGE SCALE GENOMIC DNA]</scope>
    <source>
        <strain evidence="1">CCMSSC00406</strain>
    </source>
</reference>
<dbReference type="Proteomes" id="UP000824881">
    <property type="component" value="Unassembled WGS sequence"/>
</dbReference>
<evidence type="ECO:0000313" key="1">
    <source>
        <dbReference type="EMBL" id="KAG9226079.1"/>
    </source>
</evidence>
<gene>
    <name evidence="1" type="ORF">CCMSSC00406_0004990</name>
</gene>
<accession>A0ACB7J671</accession>
<evidence type="ECO:0000313" key="2">
    <source>
        <dbReference type="Proteomes" id="UP000824881"/>
    </source>
</evidence>
<comment type="caution">
    <text evidence="1">The sequence shown here is derived from an EMBL/GenBank/DDBJ whole genome shotgun (WGS) entry which is preliminary data.</text>
</comment>
<organism evidence="1 2">
    <name type="scientific">Pleurotus cornucopiae</name>
    <name type="common">Cornucopia mushroom</name>
    <dbReference type="NCBI Taxonomy" id="5321"/>
    <lineage>
        <taxon>Eukaryota</taxon>
        <taxon>Fungi</taxon>
        <taxon>Dikarya</taxon>
        <taxon>Basidiomycota</taxon>
        <taxon>Agaricomycotina</taxon>
        <taxon>Agaricomycetes</taxon>
        <taxon>Agaricomycetidae</taxon>
        <taxon>Agaricales</taxon>
        <taxon>Pleurotineae</taxon>
        <taxon>Pleurotaceae</taxon>
        <taxon>Pleurotus</taxon>
    </lineage>
</organism>